<feature type="region of interest" description="Disordered" evidence="2">
    <location>
        <begin position="458"/>
        <end position="542"/>
    </location>
</feature>
<feature type="compositionally biased region" description="Polar residues" evidence="2">
    <location>
        <begin position="743"/>
        <end position="754"/>
    </location>
</feature>
<dbReference type="Proteomes" id="UP000245783">
    <property type="component" value="Unassembled WGS sequence"/>
</dbReference>
<feature type="compositionally biased region" description="Basic and acidic residues" evidence="2">
    <location>
        <begin position="325"/>
        <end position="342"/>
    </location>
</feature>
<evidence type="ECO:0000256" key="2">
    <source>
        <dbReference type="SAM" id="MobiDB-lite"/>
    </source>
</evidence>
<feature type="domain" description="Actin interacting protein 3 C-terminal" evidence="3">
    <location>
        <begin position="766"/>
        <end position="1241"/>
    </location>
</feature>
<dbReference type="InterPro" id="IPR005613">
    <property type="entry name" value="AIP3_C"/>
</dbReference>
<proteinExistence type="predicted"/>
<gene>
    <name evidence="4" type="ORF">IE81DRAFT_216244</name>
</gene>
<dbReference type="OrthoDB" id="783096at2759"/>
<feature type="compositionally biased region" description="Basic and acidic residues" evidence="2">
    <location>
        <begin position="129"/>
        <end position="142"/>
    </location>
</feature>
<keyword evidence="1" id="KW-0175">Coiled coil</keyword>
<dbReference type="InParanoid" id="A0A316VSH5"/>
<feature type="compositionally biased region" description="Low complexity" evidence="2">
    <location>
        <begin position="143"/>
        <end position="181"/>
    </location>
</feature>
<dbReference type="GO" id="GO:0005737">
    <property type="term" value="C:cytoplasm"/>
    <property type="evidence" value="ECO:0007669"/>
    <property type="project" value="TreeGrafter"/>
</dbReference>
<protein>
    <submittedName>
        <fullName evidence="4">AIP3-domain-containing protein</fullName>
    </submittedName>
</protein>
<dbReference type="PANTHER" id="PTHR22741">
    <property type="entry name" value="P140CAP/SNIP-RELATED"/>
    <property type="match status" value="1"/>
</dbReference>
<dbReference type="Pfam" id="PF03915">
    <property type="entry name" value="AIP3"/>
    <property type="match status" value="1"/>
</dbReference>
<dbReference type="PANTHER" id="PTHR22741:SF10">
    <property type="entry name" value="COILED-COIL DOMAIN-CONTAINING PROTEIN CG32809"/>
    <property type="match status" value="1"/>
</dbReference>
<dbReference type="Gene3D" id="1.20.58.1540">
    <property type="entry name" value="Actin interacting protein 3, C-terminal domain"/>
    <property type="match status" value="1"/>
</dbReference>
<feature type="compositionally biased region" description="Polar residues" evidence="2">
    <location>
        <begin position="485"/>
        <end position="516"/>
    </location>
</feature>
<evidence type="ECO:0000256" key="1">
    <source>
        <dbReference type="ARBA" id="ARBA00023054"/>
    </source>
</evidence>
<feature type="compositionally biased region" description="Basic and acidic residues" evidence="2">
    <location>
        <begin position="424"/>
        <end position="433"/>
    </location>
</feature>
<feature type="compositionally biased region" description="Low complexity" evidence="2">
    <location>
        <begin position="107"/>
        <end position="117"/>
    </location>
</feature>
<feature type="compositionally biased region" description="Low complexity" evidence="2">
    <location>
        <begin position="52"/>
        <end position="91"/>
    </location>
</feature>
<organism evidence="4 5">
    <name type="scientific">Ceraceosorus guamensis</name>
    <dbReference type="NCBI Taxonomy" id="1522189"/>
    <lineage>
        <taxon>Eukaryota</taxon>
        <taxon>Fungi</taxon>
        <taxon>Dikarya</taxon>
        <taxon>Basidiomycota</taxon>
        <taxon>Ustilaginomycotina</taxon>
        <taxon>Exobasidiomycetes</taxon>
        <taxon>Ceraceosorales</taxon>
        <taxon>Ceraceosoraceae</taxon>
        <taxon>Ceraceosorus</taxon>
    </lineage>
</organism>
<feature type="compositionally biased region" description="Low complexity" evidence="2">
    <location>
        <begin position="33"/>
        <end position="45"/>
    </location>
</feature>
<accession>A0A316VSH5</accession>
<name>A0A316VSH5_9BASI</name>
<dbReference type="GO" id="GO:0030010">
    <property type="term" value="P:establishment of cell polarity"/>
    <property type="evidence" value="ECO:0007669"/>
    <property type="project" value="TreeGrafter"/>
</dbReference>
<evidence type="ECO:0000313" key="5">
    <source>
        <dbReference type="Proteomes" id="UP000245783"/>
    </source>
</evidence>
<feature type="compositionally biased region" description="Low complexity" evidence="2">
    <location>
        <begin position="517"/>
        <end position="542"/>
    </location>
</feature>
<dbReference type="InterPro" id="IPR051825">
    <property type="entry name" value="SRCIN1"/>
</dbReference>
<dbReference type="Pfam" id="PF23153">
    <property type="entry name" value="Aip3p_Bud6_N"/>
    <property type="match status" value="1"/>
</dbReference>
<dbReference type="GeneID" id="37032875"/>
<dbReference type="InterPro" id="IPR056279">
    <property type="entry name" value="Aip3p_Bud6_N"/>
</dbReference>
<feature type="region of interest" description="Disordered" evidence="2">
    <location>
        <begin position="933"/>
        <end position="960"/>
    </location>
</feature>
<reference evidence="4 5" key="1">
    <citation type="journal article" date="2018" name="Mol. Biol. Evol.">
        <title>Broad Genomic Sampling Reveals a Smut Pathogenic Ancestry of the Fungal Clade Ustilaginomycotina.</title>
        <authorList>
            <person name="Kijpornyongpan T."/>
            <person name="Mondo S.J."/>
            <person name="Barry K."/>
            <person name="Sandor L."/>
            <person name="Lee J."/>
            <person name="Lipzen A."/>
            <person name="Pangilinan J."/>
            <person name="LaButti K."/>
            <person name="Hainaut M."/>
            <person name="Henrissat B."/>
            <person name="Grigoriev I.V."/>
            <person name="Spatafora J.W."/>
            <person name="Aime M.C."/>
        </authorList>
    </citation>
    <scope>NUCLEOTIDE SEQUENCE [LARGE SCALE GENOMIC DNA]</scope>
    <source>
        <strain evidence="4 5">MCA 4658</strain>
    </source>
</reference>
<dbReference type="STRING" id="1522189.A0A316VSH5"/>
<feature type="region of interest" description="Disordered" evidence="2">
    <location>
        <begin position="1"/>
        <end position="202"/>
    </location>
</feature>
<feature type="compositionally biased region" description="Polar residues" evidence="2">
    <location>
        <begin position="1286"/>
        <end position="1307"/>
    </location>
</feature>
<feature type="region of interest" description="Disordered" evidence="2">
    <location>
        <begin position="600"/>
        <end position="680"/>
    </location>
</feature>
<evidence type="ECO:0000313" key="4">
    <source>
        <dbReference type="EMBL" id="PWN40556.1"/>
    </source>
</evidence>
<feature type="compositionally biased region" description="Basic and acidic residues" evidence="2">
    <location>
        <begin position="728"/>
        <end position="742"/>
    </location>
</feature>
<feature type="compositionally biased region" description="Polar residues" evidence="2">
    <location>
        <begin position="945"/>
        <end position="959"/>
    </location>
</feature>
<feature type="compositionally biased region" description="Basic and acidic residues" evidence="2">
    <location>
        <begin position="467"/>
        <end position="480"/>
    </location>
</feature>
<feature type="region of interest" description="Disordered" evidence="2">
    <location>
        <begin position="1249"/>
        <end position="1307"/>
    </location>
</feature>
<feature type="region of interest" description="Disordered" evidence="2">
    <location>
        <begin position="325"/>
        <end position="433"/>
    </location>
</feature>
<sequence>MIPGISSVLRRDKRQGDSNNPTSPSATSPPFPASSSSSSITSHFSLTNQMPRTSSGTSTPSASGQSGSGSARRAAAVVASARDAAAAASSNRDSRGGFRSTSPPPSAGSQASYQSGQHFDSTGAPMLPEELRAREKEKERAMRAQISAGPASSHAPSSHPHGPRAPSQGSVASSSRVSNQPGEEGPGVNRSGSRDPNHMESSTTRLLVATKKLLEALTLWSTGERTETYVSDVYVRLGNDFNNASAIYTRYGIDMSLHDDDAISSDLVSVPDDLRYCLEECLSAPGSQQALDQHLPRVREIIIRLLQGLKLKQADYKKTAELRKAARRERERTRGSRSERVGFSEGAVGLEAEASAEDSLAESNTRPEAPARSTSDGQPARRSAVGRRPAAAPPVDRRESRSTPAAQDAESGSSDTTRRRSGARRPEALDPVERARLAAQAIGDEDGVEGAARDLDETSIRAQSAPEEERAPESAVRHSLVDTPTPKSSTDAALVQHQESAAQEGMTPSSSVTGNMSAQLSVPPSASSSRGPPSSARRAHAAVAAALEAEADPSLRALKSRDALERRASKRFSAYTFNKMGLGTPQSFGLGSLGMSALGAGSSPANSPLADRRVSSQRNASSAIRRPNGSRAGSAVPGEASDYLSAGRAMPEPPHSPEALEELRSQKSSMETRTTSPRGANRLLAATAGDVAASSTESLPFVDAQGPVSPRVRDDADAVPPVPPLPTAEERRRLDAAQRRAENGTSFSGTQRSSAVEASASTLSLFLQLGRQTRRAIVDLDPSATDRGLNVVKLRMLFMDRFSYSPGSEDFPVIYVKDLASGVSYELEDFADLQDGSLLTLNIEPLDQVKQHLDNSLSVITRELRDLKAAVFERDRVDALRRTSISYGPDALAAVAAAANAASQSPARITDSQFTSAGARVAQLKRANTLARANGTAKDEANVPVSPTLSSASVGSATPSGAKVATELKTQYEEVQSLRRELAVMRQIQGDFGSDVTALLKNLREQASHVRAIATKEAPAERNFIVAGKIKLENNSQEVLTLVEDLQDTVDDLKMDVINRGVKPKPATMKKLGDDMARAHFGLEDLEKYVTTVEPSWRQTHSAELRNVMEEQEFLNFQTGMIADLREDFLAMKEVYENIQQVIKLRGVGRPAGAGKGGYLPPPPEEGHEGLNTVMLEVRGQSVDHEKRLKALANAERLRAKELASRTDDFQEELAGFVDGKALRKTGGHAEAERVRSKRDKQTLLAMFSGGADNVGGAPTSAGSTTSDAKPPSRLVLGKGKGVAESNDNLTRQDSVGSLATSATTHQ</sequence>
<dbReference type="RefSeq" id="XP_025367716.1">
    <property type="nucleotide sequence ID" value="XM_025511005.1"/>
</dbReference>
<keyword evidence="5" id="KW-1185">Reference proteome</keyword>
<dbReference type="GO" id="GO:0005519">
    <property type="term" value="F:cytoskeletal regulatory protein binding"/>
    <property type="evidence" value="ECO:0007669"/>
    <property type="project" value="InterPro"/>
</dbReference>
<dbReference type="GO" id="GO:0051286">
    <property type="term" value="C:cell tip"/>
    <property type="evidence" value="ECO:0007669"/>
    <property type="project" value="TreeGrafter"/>
</dbReference>
<dbReference type="FunCoup" id="A0A316VSH5">
    <property type="interactions" value="40"/>
</dbReference>
<dbReference type="EMBL" id="KZ819413">
    <property type="protein sequence ID" value="PWN40556.1"/>
    <property type="molecule type" value="Genomic_DNA"/>
</dbReference>
<dbReference type="InterPro" id="IPR022782">
    <property type="entry name" value="AIP3-like_C"/>
</dbReference>
<feature type="compositionally biased region" description="Polar residues" evidence="2">
    <location>
        <begin position="666"/>
        <end position="678"/>
    </location>
</feature>
<evidence type="ECO:0000259" key="3">
    <source>
        <dbReference type="SMART" id="SM00806"/>
    </source>
</evidence>
<dbReference type="SMART" id="SM00806">
    <property type="entry name" value="AIP3"/>
    <property type="match status" value="1"/>
</dbReference>
<feature type="region of interest" description="Disordered" evidence="2">
    <location>
        <begin position="694"/>
        <end position="754"/>
    </location>
</feature>
<feature type="compositionally biased region" description="Low complexity" evidence="2">
    <location>
        <begin position="380"/>
        <end position="394"/>
    </location>
</feature>